<dbReference type="InterPro" id="IPR041497">
    <property type="entry name" value="Thump-like"/>
</dbReference>
<proteinExistence type="predicted"/>
<dbReference type="InterPro" id="IPR029063">
    <property type="entry name" value="SAM-dependent_MTases_sf"/>
</dbReference>
<dbReference type="Proteomes" id="UP001180845">
    <property type="component" value="Unassembled WGS sequence"/>
</dbReference>
<feature type="domain" description="THUMP-like" evidence="1">
    <location>
        <begin position="317"/>
        <end position="388"/>
    </location>
</feature>
<evidence type="ECO:0000313" key="3">
    <source>
        <dbReference type="Proteomes" id="UP001180845"/>
    </source>
</evidence>
<evidence type="ECO:0000313" key="2">
    <source>
        <dbReference type="EMBL" id="MDR7301089.1"/>
    </source>
</evidence>
<organism evidence="2 3">
    <name type="scientific">Haloactinomyces albus</name>
    <dbReference type="NCBI Taxonomy" id="1352928"/>
    <lineage>
        <taxon>Bacteria</taxon>
        <taxon>Bacillati</taxon>
        <taxon>Actinomycetota</taxon>
        <taxon>Actinomycetes</taxon>
        <taxon>Actinopolysporales</taxon>
        <taxon>Actinopolysporaceae</taxon>
        <taxon>Haloactinomyces</taxon>
    </lineage>
</organism>
<evidence type="ECO:0000259" key="1">
    <source>
        <dbReference type="Pfam" id="PF18096"/>
    </source>
</evidence>
<protein>
    <recommendedName>
        <fullName evidence="1">THUMP-like domain-containing protein</fullName>
    </recommendedName>
</protein>
<sequence length="392" mass="42745">MSYAFDLDDVAYLRSPEGADAVAAVARLPLTASSRLDDTARARKVAGQRFAAAVLETAVLRRRARSKLDSVDEWLFTDDALQQATPTPVAGHRARRLAEREVHDVTCSIGADLRAVAEVAARCVGSDLDRPRLAMARHNLAEDGHVVPLAQADALRPVTVDTAVVADPGRRDGGGRRRWNPADLEPPLEELLEVYAGRDLVVKCAPGLDFDRVPAESEIELVSLGGQVREASLWLGGLATAGVHRRATVLHPDGSGWAVTDAEPDECPVREVGQWLVDPDGAVVRAGLVRHYAARHGLGQLDPRIAYLTGDEPPRGVRAFRVFEHGRYTEKSLRTMLRRHEIGRLEILVRGLDVDPDALRRRLKLKGTAEATVVLTRVGDSPTAYLCHAERT</sequence>
<dbReference type="AlphaFoldDB" id="A0AAE4CKT5"/>
<dbReference type="EMBL" id="JAVDXW010000001">
    <property type="protein sequence ID" value="MDR7301089.1"/>
    <property type="molecule type" value="Genomic_DNA"/>
</dbReference>
<name>A0AAE4CKT5_9ACTN</name>
<gene>
    <name evidence="2" type="ORF">JOF55_001270</name>
</gene>
<keyword evidence="3" id="KW-1185">Reference proteome</keyword>
<comment type="caution">
    <text evidence="2">The sequence shown here is derived from an EMBL/GenBank/DDBJ whole genome shotgun (WGS) entry which is preliminary data.</text>
</comment>
<reference evidence="2" key="1">
    <citation type="submission" date="2023-07" db="EMBL/GenBank/DDBJ databases">
        <title>Sequencing the genomes of 1000 actinobacteria strains.</title>
        <authorList>
            <person name="Klenk H.-P."/>
        </authorList>
    </citation>
    <scope>NUCLEOTIDE SEQUENCE</scope>
    <source>
        <strain evidence="2">DSM 45977</strain>
    </source>
</reference>
<dbReference type="SUPFAM" id="SSF53335">
    <property type="entry name" value="S-adenosyl-L-methionine-dependent methyltransferases"/>
    <property type="match status" value="1"/>
</dbReference>
<dbReference type="RefSeq" id="WP_310270935.1">
    <property type="nucleotide sequence ID" value="NZ_JAVDXW010000001.1"/>
</dbReference>
<dbReference type="Pfam" id="PF18096">
    <property type="entry name" value="Thump_like"/>
    <property type="match status" value="1"/>
</dbReference>
<accession>A0AAE4CKT5</accession>
<dbReference type="Gene3D" id="3.40.50.150">
    <property type="entry name" value="Vaccinia Virus protein VP39"/>
    <property type="match status" value="1"/>
</dbReference>